<name>A0A8H7U6X6_MORIS</name>
<evidence type="ECO:0000313" key="2">
    <source>
        <dbReference type="EMBL" id="KAG2172326.1"/>
    </source>
</evidence>
<feature type="region of interest" description="Disordered" evidence="1">
    <location>
        <begin position="68"/>
        <end position="101"/>
    </location>
</feature>
<feature type="compositionally biased region" description="Acidic residues" evidence="1">
    <location>
        <begin position="321"/>
        <end position="332"/>
    </location>
</feature>
<feature type="compositionally biased region" description="Acidic residues" evidence="1">
    <location>
        <begin position="348"/>
        <end position="361"/>
    </location>
</feature>
<feature type="compositionally biased region" description="Basic and acidic residues" evidence="1">
    <location>
        <begin position="333"/>
        <end position="342"/>
    </location>
</feature>
<keyword evidence="3" id="KW-1185">Reference proteome</keyword>
<dbReference type="EMBL" id="JAEPQZ010000017">
    <property type="protein sequence ID" value="KAG2172326.1"/>
    <property type="molecule type" value="Genomic_DNA"/>
</dbReference>
<dbReference type="AlphaFoldDB" id="A0A8H7U6X6"/>
<proteinExistence type="predicted"/>
<feature type="compositionally biased region" description="Basic and acidic residues" evidence="1">
    <location>
        <begin position="72"/>
        <end position="101"/>
    </location>
</feature>
<comment type="caution">
    <text evidence="2">The sequence shown here is derived from an EMBL/GenBank/DDBJ whole genome shotgun (WGS) entry which is preliminary data.</text>
</comment>
<evidence type="ECO:0000256" key="1">
    <source>
        <dbReference type="SAM" id="MobiDB-lite"/>
    </source>
</evidence>
<evidence type="ECO:0000313" key="3">
    <source>
        <dbReference type="Proteomes" id="UP000654370"/>
    </source>
</evidence>
<dbReference type="Proteomes" id="UP000654370">
    <property type="component" value="Unassembled WGS sequence"/>
</dbReference>
<dbReference type="OrthoDB" id="2275774at2759"/>
<feature type="region of interest" description="Disordered" evidence="1">
    <location>
        <begin position="475"/>
        <end position="533"/>
    </location>
</feature>
<gene>
    <name evidence="2" type="ORF">INT43_004868</name>
</gene>
<organism evidence="2 3">
    <name type="scientific">Mortierella isabellina</name>
    <name type="common">Filamentous fungus</name>
    <name type="synonym">Umbelopsis isabellina</name>
    <dbReference type="NCBI Taxonomy" id="91625"/>
    <lineage>
        <taxon>Eukaryota</taxon>
        <taxon>Fungi</taxon>
        <taxon>Fungi incertae sedis</taxon>
        <taxon>Mucoromycota</taxon>
        <taxon>Mucoromycotina</taxon>
        <taxon>Umbelopsidomycetes</taxon>
        <taxon>Umbelopsidales</taxon>
        <taxon>Umbelopsidaceae</taxon>
        <taxon>Umbelopsis</taxon>
    </lineage>
</organism>
<sequence>MSAQSKITNNGSAEHRRPSISYLYSALPSQIRPDPAAPSTNKIILDYLLYLSIQSRLQQAALELDELASPTPEEKADEPEHIERRANKWRDTASRAERDKNAVESIVAGVLSDHRKRTPSSIATNPQLEQRLHLCQLTNLVFGRFDEEANNNSHAEHTVSARTRKHSMHIVSSISNDDQDESHDVKLRRELFAEPVLPAFCRRHRRTLCALCQAPANPKKRTQQTEPTPQLAKAHGPGLIEAIPAFLKTSADWLRMALDSASNTPAQPMTFAGERVMGGGMPPKWYDLFLELLTQAVIEAYLCDSNVGLEPIFEAFSYGDVEEDEDEEDADESTPHDEHTPDVADPSDVGEQEAEDDEEEELWGVRAEDHFLLFPRTRTIFLFSQQLREREKEFLMVEEGDLRQHFENLAERYPLSEFEKGMGDFIRMVLNSMDSPKLDKYEGSSLSLEKETASENKEKNPASILPAVYQFPSDGALLMPEVPDDDAHKSTAGSSKSTDKPTKTTEDSTDDDARGTKRRHSTVPGDEEAHKRK</sequence>
<feature type="region of interest" description="Disordered" evidence="1">
    <location>
        <begin position="321"/>
        <end position="361"/>
    </location>
</feature>
<protein>
    <submittedName>
        <fullName evidence="2">Uncharacterized protein</fullName>
    </submittedName>
</protein>
<accession>A0A8H7U6X6</accession>
<feature type="compositionally biased region" description="Basic and acidic residues" evidence="1">
    <location>
        <begin position="497"/>
        <end position="515"/>
    </location>
</feature>
<reference evidence="2" key="1">
    <citation type="submission" date="2020-12" db="EMBL/GenBank/DDBJ databases">
        <title>Metabolic potential, ecology and presence of endohyphal bacteria is reflected in genomic diversity of Mucoromycotina.</title>
        <authorList>
            <person name="Muszewska A."/>
            <person name="Okrasinska A."/>
            <person name="Steczkiewicz K."/>
            <person name="Drgas O."/>
            <person name="Orlowska M."/>
            <person name="Perlinska-Lenart U."/>
            <person name="Aleksandrzak-Piekarczyk T."/>
            <person name="Szatraj K."/>
            <person name="Zielenkiewicz U."/>
            <person name="Pilsyk S."/>
            <person name="Malc E."/>
            <person name="Mieczkowski P."/>
            <person name="Kruszewska J.S."/>
            <person name="Biernat P."/>
            <person name="Pawlowska J."/>
        </authorList>
    </citation>
    <scope>NUCLEOTIDE SEQUENCE</scope>
    <source>
        <strain evidence="2">WA0000067209</strain>
    </source>
</reference>